<comment type="caution">
    <text evidence="1">The sequence shown here is derived from an EMBL/GenBank/DDBJ whole genome shotgun (WGS) entry which is preliminary data.</text>
</comment>
<dbReference type="GO" id="GO:0005634">
    <property type="term" value="C:nucleus"/>
    <property type="evidence" value="ECO:0007669"/>
    <property type="project" value="TreeGrafter"/>
</dbReference>
<dbReference type="GO" id="GO:0005737">
    <property type="term" value="C:cytoplasm"/>
    <property type="evidence" value="ECO:0007669"/>
    <property type="project" value="TreeGrafter"/>
</dbReference>
<sequence length="187" mass="22153">MEKLDEDYGCREIQDDDSIISEKFWKENHRGDSRKWLMRDGQKKIPPYRIYSTMKASYRLPVEDVHENIGKRRSLLIKECYRKAYEEVMEDRAKPPPVVEYCTEYDGNYHIPNFECISENVYNQNSDLYQKYPLYGSSAMSFWQYKMENKEHGQPGGISNIADPKNVFRRNSAFSVPITESLHNNEI</sequence>
<accession>A0AAW1UGN7</accession>
<evidence type="ECO:0000313" key="1">
    <source>
        <dbReference type="EMBL" id="KAK9880230.1"/>
    </source>
</evidence>
<dbReference type="EMBL" id="JARQZJ010000064">
    <property type="protein sequence ID" value="KAK9880230.1"/>
    <property type="molecule type" value="Genomic_DNA"/>
</dbReference>
<dbReference type="GO" id="GO:0045944">
    <property type="term" value="P:positive regulation of transcription by RNA polymerase II"/>
    <property type="evidence" value="ECO:0007669"/>
    <property type="project" value="TreeGrafter"/>
</dbReference>
<gene>
    <name evidence="1" type="ORF">WA026_010104</name>
</gene>
<organism evidence="1 2">
    <name type="scientific">Henosepilachna vigintioctopunctata</name>
    <dbReference type="NCBI Taxonomy" id="420089"/>
    <lineage>
        <taxon>Eukaryota</taxon>
        <taxon>Metazoa</taxon>
        <taxon>Ecdysozoa</taxon>
        <taxon>Arthropoda</taxon>
        <taxon>Hexapoda</taxon>
        <taxon>Insecta</taxon>
        <taxon>Pterygota</taxon>
        <taxon>Neoptera</taxon>
        <taxon>Endopterygota</taxon>
        <taxon>Coleoptera</taxon>
        <taxon>Polyphaga</taxon>
        <taxon>Cucujiformia</taxon>
        <taxon>Coccinelloidea</taxon>
        <taxon>Coccinellidae</taxon>
        <taxon>Epilachninae</taxon>
        <taxon>Epilachnini</taxon>
        <taxon>Henosepilachna</taxon>
    </lineage>
</organism>
<dbReference type="GO" id="GO:0008017">
    <property type="term" value="F:microtubule binding"/>
    <property type="evidence" value="ECO:0007669"/>
    <property type="project" value="InterPro"/>
</dbReference>
<evidence type="ECO:0000313" key="2">
    <source>
        <dbReference type="Proteomes" id="UP001431783"/>
    </source>
</evidence>
<dbReference type="AlphaFoldDB" id="A0AAW1UGN7"/>
<protein>
    <submittedName>
        <fullName evidence="1">Uncharacterized protein</fullName>
    </submittedName>
</protein>
<dbReference type="Proteomes" id="UP001431783">
    <property type="component" value="Unassembled WGS sequence"/>
</dbReference>
<dbReference type="PANTHER" id="PTHR15510">
    <property type="entry name" value="SPERM-ASSOCIATED ANTIGEN 8"/>
    <property type="match status" value="1"/>
</dbReference>
<reference evidence="1 2" key="1">
    <citation type="submission" date="2023-03" db="EMBL/GenBank/DDBJ databases">
        <title>Genome insight into feeding habits of ladybird beetles.</title>
        <authorList>
            <person name="Li H.-S."/>
            <person name="Huang Y.-H."/>
            <person name="Pang H."/>
        </authorList>
    </citation>
    <scope>NUCLEOTIDE SEQUENCE [LARGE SCALE GENOMIC DNA]</scope>
    <source>
        <strain evidence="1">SYSU_2023b</strain>
        <tissue evidence="1">Whole body</tissue>
    </source>
</reference>
<dbReference type="PANTHER" id="PTHR15510:SF5">
    <property type="entry name" value="SPERM-ASSOCIATED ANTIGEN 8"/>
    <property type="match status" value="1"/>
</dbReference>
<keyword evidence="2" id="KW-1185">Reference proteome</keyword>
<proteinExistence type="predicted"/>
<name>A0AAW1UGN7_9CUCU</name>
<dbReference type="InterPro" id="IPR026124">
    <property type="entry name" value="Sperm-assoc_Ag8"/>
</dbReference>